<dbReference type="Proteomes" id="UP001603857">
    <property type="component" value="Unassembled WGS sequence"/>
</dbReference>
<feature type="compositionally biased region" description="Acidic residues" evidence="1">
    <location>
        <begin position="114"/>
        <end position="128"/>
    </location>
</feature>
<comment type="caution">
    <text evidence="2">The sequence shown here is derived from an EMBL/GenBank/DDBJ whole genome shotgun (WGS) entry which is preliminary data.</text>
</comment>
<dbReference type="AlphaFoldDB" id="A0ABD1MXD7"/>
<sequence>MPVLAFSADTLVIWALSVGCGTQRLSSRDPGAQRQSGRLTPSLFILWTERGIWICPIMTFMARTHSELIRASQEESRMVHEQLRQFIETFSLRLASQSSCPPQPPPTHDPDTQQSDDNELYDDSNIDA</sequence>
<keyword evidence="3" id="KW-1185">Reference proteome</keyword>
<dbReference type="EMBL" id="JBGMDY010000003">
    <property type="protein sequence ID" value="KAL2340464.1"/>
    <property type="molecule type" value="Genomic_DNA"/>
</dbReference>
<name>A0ABD1MXD7_9FABA</name>
<evidence type="ECO:0000313" key="3">
    <source>
        <dbReference type="Proteomes" id="UP001603857"/>
    </source>
</evidence>
<evidence type="ECO:0000256" key="1">
    <source>
        <dbReference type="SAM" id="MobiDB-lite"/>
    </source>
</evidence>
<gene>
    <name evidence="2" type="ORF">Fmac_008404</name>
</gene>
<proteinExistence type="predicted"/>
<feature type="region of interest" description="Disordered" evidence="1">
    <location>
        <begin position="96"/>
        <end position="128"/>
    </location>
</feature>
<reference evidence="2 3" key="1">
    <citation type="submission" date="2024-08" db="EMBL/GenBank/DDBJ databases">
        <title>Insights into the chromosomal genome structure of Flemingia macrophylla.</title>
        <authorList>
            <person name="Ding Y."/>
            <person name="Zhao Y."/>
            <person name="Bi W."/>
            <person name="Wu M."/>
            <person name="Zhao G."/>
            <person name="Gong Y."/>
            <person name="Li W."/>
            <person name="Zhang P."/>
        </authorList>
    </citation>
    <scope>NUCLEOTIDE SEQUENCE [LARGE SCALE GENOMIC DNA]</scope>
    <source>
        <strain evidence="2">DYQJB</strain>
        <tissue evidence="2">Leaf</tissue>
    </source>
</reference>
<accession>A0ABD1MXD7</accession>
<evidence type="ECO:0000313" key="2">
    <source>
        <dbReference type="EMBL" id="KAL2340464.1"/>
    </source>
</evidence>
<protein>
    <submittedName>
        <fullName evidence="2">Uncharacterized protein</fullName>
    </submittedName>
</protein>
<organism evidence="2 3">
    <name type="scientific">Flemingia macrophylla</name>
    <dbReference type="NCBI Taxonomy" id="520843"/>
    <lineage>
        <taxon>Eukaryota</taxon>
        <taxon>Viridiplantae</taxon>
        <taxon>Streptophyta</taxon>
        <taxon>Embryophyta</taxon>
        <taxon>Tracheophyta</taxon>
        <taxon>Spermatophyta</taxon>
        <taxon>Magnoliopsida</taxon>
        <taxon>eudicotyledons</taxon>
        <taxon>Gunneridae</taxon>
        <taxon>Pentapetalae</taxon>
        <taxon>rosids</taxon>
        <taxon>fabids</taxon>
        <taxon>Fabales</taxon>
        <taxon>Fabaceae</taxon>
        <taxon>Papilionoideae</taxon>
        <taxon>50 kb inversion clade</taxon>
        <taxon>NPAAA clade</taxon>
        <taxon>indigoferoid/millettioid clade</taxon>
        <taxon>Phaseoleae</taxon>
        <taxon>Flemingia</taxon>
    </lineage>
</organism>